<sequence length="121" mass="13865">MARSEKYISIIIFTVFILAFSSASGYQFIGDWFEKIINGAGMFISLLVMVALFGIYKGAALFSSKQLKILAYCMVCITLLTYLYPLFKYTEQDSRDFMSTFIYDVVINIIIFILLIKEAKK</sequence>
<comment type="caution">
    <text evidence="3">The sequence shown here is derived from an EMBL/GenBank/DDBJ whole genome shotgun (WGS) entry which is preliminary data.</text>
</comment>
<proteinExistence type="predicted"/>
<evidence type="ECO:0000313" key="4">
    <source>
        <dbReference type="Proteomes" id="UP000597206"/>
    </source>
</evidence>
<name>A0ABS0GMH8_9VIBR</name>
<protein>
    <submittedName>
        <fullName evidence="3">Uncharacterized protein</fullName>
    </submittedName>
</protein>
<keyword evidence="1" id="KW-1133">Transmembrane helix</keyword>
<evidence type="ECO:0000256" key="1">
    <source>
        <dbReference type="SAM" id="Phobius"/>
    </source>
</evidence>
<feature type="transmembrane region" description="Helical" evidence="1">
    <location>
        <begin position="35"/>
        <end position="55"/>
    </location>
</feature>
<feature type="transmembrane region" description="Helical" evidence="1">
    <location>
        <begin position="7"/>
        <end position="29"/>
    </location>
</feature>
<evidence type="ECO:0000313" key="3">
    <source>
        <dbReference type="EMBL" id="MBF9003643.1"/>
    </source>
</evidence>
<keyword evidence="1" id="KW-0472">Membrane</keyword>
<dbReference type="EMBL" id="JADPMR010000011">
    <property type="protein sequence ID" value="MBF9003643.1"/>
    <property type="molecule type" value="Genomic_DNA"/>
</dbReference>
<evidence type="ECO:0000313" key="2">
    <source>
        <dbReference type="EMBL" id="MBF9003641.1"/>
    </source>
</evidence>
<dbReference type="EMBL" id="JADPMR010000011">
    <property type="protein sequence ID" value="MBF9003641.1"/>
    <property type="molecule type" value="Genomic_DNA"/>
</dbReference>
<feature type="transmembrane region" description="Helical" evidence="1">
    <location>
        <begin position="67"/>
        <end position="85"/>
    </location>
</feature>
<reference evidence="3 4" key="1">
    <citation type="submission" date="2020-11" db="EMBL/GenBank/DDBJ databases">
        <title>Vibrio nitrifigilis sp. nov., a marine nitrogen-fixing bacterium isolated from the lagoon sediment of an islet inside an atoll.</title>
        <authorList>
            <person name="Wang L.-T."/>
            <person name="Shieh W.Y."/>
        </authorList>
    </citation>
    <scope>NUCLEOTIDE SEQUENCE [LARGE SCALE GENOMIC DNA]</scope>
    <source>
        <strain evidence="3 4">NFV-1</strain>
    </source>
</reference>
<dbReference type="Proteomes" id="UP000597206">
    <property type="component" value="Unassembled WGS sequence"/>
</dbReference>
<feature type="transmembrane region" description="Helical" evidence="1">
    <location>
        <begin position="97"/>
        <end position="116"/>
    </location>
</feature>
<organism evidence="3 4">
    <name type="scientific">Vibrio nitrifigilis</name>
    <dbReference type="NCBI Taxonomy" id="2789781"/>
    <lineage>
        <taxon>Bacteria</taxon>
        <taxon>Pseudomonadati</taxon>
        <taxon>Pseudomonadota</taxon>
        <taxon>Gammaproteobacteria</taxon>
        <taxon>Vibrionales</taxon>
        <taxon>Vibrionaceae</taxon>
        <taxon>Vibrio</taxon>
    </lineage>
</organism>
<accession>A0ABS0GMH8</accession>
<gene>
    <name evidence="2" type="ORF">I1A42_24590</name>
    <name evidence="3" type="ORF">I1A42_24600</name>
</gene>
<dbReference type="RefSeq" id="WP_196125809.1">
    <property type="nucleotide sequence ID" value="NZ_JADPMR010000011.1"/>
</dbReference>
<keyword evidence="4" id="KW-1185">Reference proteome</keyword>
<keyword evidence="1" id="KW-0812">Transmembrane</keyword>